<evidence type="ECO:0000256" key="2">
    <source>
        <dbReference type="ARBA" id="ARBA00012254"/>
    </source>
</evidence>
<dbReference type="GO" id="GO:0004644">
    <property type="term" value="F:phosphoribosylglycinamide formyltransferase activity"/>
    <property type="evidence" value="ECO:0007669"/>
    <property type="project" value="UniProtKB-EC"/>
</dbReference>
<evidence type="ECO:0000313" key="7">
    <source>
        <dbReference type="Proteomes" id="UP000177372"/>
    </source>
</evidence>
<keyword evidence="3" id="KW-0808">Transferase</keyword>
<dbReference type="GO" id="GO:0006189">
    <property type="term" value="P:'de novo' IMP biosynthetic process"/>
    <property type="evidence" value="ECO:0007669"/>
    <property type="project" value="TreeGrafter"/>
</dbReference>
<dbReference type="STRING" id="1798512.A3A39_03840"/>
<dbReference type="PANTHER" id="PTHR43369">
    <property type="entry name" value="PHOSPHORIBOSYLGLYCINAMIDE FORMYLTRANSFERASE"/>
    <property type="match status" value="1"/>
</dbReference>
<dbReference type="InterPro" id="IPR036477">
    <property type="entry name" value="Formyl_transf_N_sf"/>
</dbReference>
<organism evidence="6 7">
    <name type="scientific">Candidatus Kaiserbacteria bacterium RIFCSPLOWO2_01_FULL_54_13</name>
    <dbReference type="NCBI Taxonomy" id="1798512"/>
    <lineage>
        <taxon>Bacteria</taxon>
        <taxon>Candidatus Kaiseribacteriota</taxon>
    </lineage>
</organism>
<evidence type="ECO:0000256" key="3">
    <source>
        <dbReference type="ARBA" id="ARBA00022679"/>
    </source>
</evidence>
<dbReference type="InterPro" id="IPR002376">
    <property type="entry name" value="Formyl_transf_N"/>
</dbReference>
<dbReference type="EMBL" id="MFLZ01000016">
    <property type="protein sequence ID" value="OGG79914.1"/>
    <property type="molecule type" value="Genomic_DNA"/>
</dbReference>
<proteinExistence type="predicted"/>
<comment type="caution">
    <text evidence="6">The sequence shown here is derived from an EMBL/GenBank/DDBJ whole genome shotgun (WGS) entry which is preliminary data.</text>
</comment>
<dbReference type="GO" id="GO:0005737">
    <property type="term" value="C:cytoplasm"/>
    <property type="evidence" value="ECO:0007669"/>
    <property type="project" value="TreeGrafter"/>
</dbReference>
<comment type="pathway">
    <text evidence="1">Purine metabolism; IMP biosynthesis via de novo pathway; N(2)-formyl-N(1)-(5-phospho-D-ribosyl)glycinamide from N(1)-(5-phospho-D-ribosyl)glycinamide (10-formyl THF route): step 1/1.</text>
</comment>
<keyword evidence="4" id="KW-0658">Purine biosynthesis</keyword>
<dbReference type="Proteomes" id="UP000177372">
    <property type="component" value="Unassembled WGS sequence"/>
</dbReference>
<dbReference type="AlphaFoldDB" id="A0A1F6F224"/>
<dbReference type="SUPFAM" id="SSF53328">
    <property type="entry name" value="Formyltransferase"/>
    <property type="match status" value="1"/>
</dbReference>
<accession>A0A1F6F224</accession>
<sequence>MVEGPIRLAFLTSIRDVGGDDRVGQMVATKQGKRYMEGVVEHTLCETHPGGALHGLIKVIAIITDDRPKDLAACGYGVRPERGKHWIFPLDTPCDDLGMPAKWIVENIPSDFRSVSKSDPLRPEAKREFERKVLEFMRQNKIEILVSDHYMARIEFLINEEFGFYGRVLNIHPAVTNPDCPFCFRGPTPTADALARARSGKVTRTGATLHLVNENFDDGPIIELAAPTPVHMLDTPEELRYRNYQMAKLPVFIRGIRKYITETLPRM</sequence>
<evidence type="ECO:0000256" key="4">
    <source>
        <dbReference type="ARBA" id="ARBA00022755"/>
    </source>
</evidence>
<feature type="domain" description="Formyl transferase N-terminal" evidence="5">
    <location>
        <begin position="123"/>
        <end position="242"/>
    </location>
</feature>
<reference evidence="6 7" key="1">
    <citation type="journal article" date="2016" name="Nat. Commun.">
        <title>Thousands of microbial genomes shed light on interconnected biogeochemical processes in an aquifer system.</title>
        <authorList>
            <person name="Anantharaman K."/>
            <person name="Brown C.T."/>
            <person name="Hug L.A."/>
            <person name="Sharon I."/>
            <person name="Castelle C.J."/>
            <person name="Probst A.J."/>
            <person name="Thomas B.C."/>
            <person name="Singh A."/>
            <person name="Wilkins M.J."/>
            <person name="Karaoz U."/>
            <person name="Brodie E.L."/>
            <person name="Williams K.H."/>
            <person name="Hubbard S.S."/>
            <person name="Banfield J.F."/>
        </authorList>
    </citation>
    <scope>NUCLEOTIDE SEQUENCE [LARGE SCALE GENOMIC DNA]</scope>
</reference>
<gene>
    <name evidence="6" type="ORF">A3A39_03840</name>
</gene>
<protein>
    <recommendedName>
        <fullName evidence="2">phosphoribosylglycinamide formyltransferase 1</fullName>
        <ecNumber evidence="2">2.1.2.2</ecNumber>
    </recommendedName>
</protein>
<dbReference type="Pfam" id="PF00551">
    <property type="entry name" value="Formyl_trans_N"/>
    <property type="match status" value="1"/>
</dbReference>
<dbReference type="EC" id="2.1.2.2" evidence="2"/>
<evidence type="ECO:0000313" key="6">
    <source>
        <dbReference type="EMBL" id="OGG79914.1"/>
    </source>
</evidence>
<dbReference type="PANTHER" id="PTHR43369:SF2">
    <property type="entry name" value="PHOSPHORIBOSYLGLYCINAMIDE FORMYLTRANSFERASE"/>
    <property type="match status" value="1"/>
</dbReference>
<dbReference type="Gene3D" id="3.40.50.170">
    <property type="entry name" value="Formyl transferase, N-terminal domain"/>
    <property type="match status" value="1"/>
</dbReference>
<evidence type="ECO:0000256" key="1">
    <source>
        <dbReference type="ARBA" id="ARBA00005054"/>
    </source>
</evidence>
<name>A0A1F6F224_9BACT</name>
<evidence type="ECO:0000259" key="5">
    <source>
        <dbReference type="Pfam" id="PF00551"/>
    </source>
</evidence>